<proteinExistence type="predicted"/>
<name>A0AAN7KIL3_9MYRT</name>
<gene>
    <name evidence="1" type="ORF">SAY87_030435</name>
</gene>
<dbReference type="InterPro" id="IPR056894">
    <property type="entry name" value="AtTam38"/>
</dbReference>
<evidence type="ECO:0000313" key="1">
    <source>
        <dbReference type="EMBL" id="KAK4769903.1"/>
    </source>
</evidence>
<comment type="caution">
    <text evidence="1">The sequence shown here is derived from an EMBL/GenBank/DDBJ whole genome shotgun (WGS) entry which is preliminary data.</text>
</comment>
<sequence length="122" mass="13234">MGHKSTFFSLPPPFACPRLTLGSPPIIPGKYSSASQLWPPGHSLSSSALAAIGEPWVRALVVTTFLALAIHHHWRKVSEGKAPGDVIMVRRLPLPLLGVALAIGVRLAAKWAVYQHLTWMII</sequence>
<dbReference type="Proteomes" id="UP001345219">
    <property type="component" value="Chromosome 24"/>
</dbReference>
<reference evidence="1 2" key="1">
    <citation type="journal article" date="2023" name="Hortic Res">
        <title>Pangenome of water caltrop reveals structural variations and asymmetric subgenome divergence after allopolyploidization.</title>
        <authorList>
            <person name="Zhang X."/>
            <person name="Chen Y."/>
            <person name="Wang L."/>
            <person name="Yuan Y."/>
            <person name="Fang M."/>
            <person name="Shi L."/>
            <person name="Lu R."/>
            <person name="Comes H.P."/>
            <person name="Ma Y."/>
            <person name="Chen Y."/>
            <person name="Huang G."/>
            <person name="Zhou Y."/>
            <person name="Zheng Z."/>
            <person name="Qiu Y."/>
        </authorList>
    </citation>
    <scope>NUCLEOTIDE SEQUENCE [LARGE SCALE GENOMIC DNA]</scope>
    <source>
        <tissue evidence="1">Roots</tissue>
    </source>
</reference>
<accession>A0AAN7KIL3</accession>
<dbReference type="EMBL" id="JAXIOK010000005">
    <property type="protein sequence ID" value="KAK4769903.1"/>
    <property type="molecule type" value="Genomic_DNA"/>
</dbReference>
<keyword evidence="2" id="KW-1185">Reference proteome</keyword>
<organism evidence="1 2">
    <name type="scientific">Trapa incisa</name>
    <dbReference type="NCBI Taxonomy" id="236973"/>
    <lineage>
        <taxon>Eukaryota</taxon>
        <taxon>Viridiplantae</taxon>
        <taxon>Streptophyta</taxon>
        <taxon>Embryophyta</taxon>
        <taxon>Tracheophyta</taxon>
        <taxon>Spermatophyta</taxon>
        <taxon>Magnoliopsida</taxon>
        <taxon>eudicotyledons</taxon>
        <taxon>Gunneridae</taxon>
        <taxon>Pentapetalae</taxon>
        <taxon>rosids</taxon>
        <taxon>malvids</taxon>
        <taxon>Myrtales</taxon>
        <taxon>Lythraceae</taxon>
        <taxon>Trapa</taxon>
    </lineage>
</organism>
<protein>
    <submittedName>
        <fullName evidence="1">Uncharacterized protein</fullName>
    </submittedName>
</protein>
<evidence type="ECO:0000313" key="2">
    <source>
        <dbReference type="Proteomes" id="UP001345219"/>
    </source>
</evidence>
<dbReference type="AlphaFoldDB" id="A0AAN7KIL3"/>
<dbReference type="Pfam" id="PF25114">
    <property type="entry name" value="AtTam38"/>
    <property type="match status" value="1"/>
</dbReference>